<comment type="caution">
    <text evidence="3">The sequence shown here is derived from an EMBL/GenBank/DDBJ whole genome shotgun (WGS) entry which is preliminary data.</text>
</comment>
<dbReference type="Pfam" id="PF03476">
    <property type="entry name" value="MOSC_N"/>
    <property type="match status" value="1"/>
</dbReference>
<dbReference type="Pfam" id="PF03473">
    <property type="entry name" value="MOSC"/>
    <property type="match status" value="1"/>
</dbReference>
<evidence type="ECO:0000256" key="1">
    <source>
        <dbReference type="SAM" id="Phobius"/>
    </source>
</evidence>
<keyword evidence="4" id="KW-1185">Reference proteome</keyword>
<keyword evidence="1" id="KW-1133">Transmembrane helix</keyword>
<dbReference type="InterPro" id="IPR011037">
    <property type="entry name" value="Pyrv_Knase-like_insert_dom_sf"/>
</dbReference>
<dbReference type="GO" id="GO:0003824">
    <property type="term" value="F:catalytic activity"/>
    <property type="evidence" value="ECO:0007669"/>
    <property type="project" value="InterPro"/>
</dbReference>
<dbReference type="PROSITE" id="PS51340">
    <property type="entry name" value="MOSC"/>
    <property type="match status" value="1"/>
</dbReference>
<proteinExistence type="predicted"/>
<protein>
    <recommendedName>
        <fullName evidence="2">MOSC domain-containing protein</fullName>
    </recommendedName>
</protein>
<organism evidence="3 4">
    <name type="scientific">Botryosphaeria dothidea</name>
    <dbReference type="NCBI Taxonomy" id="55169"/>
    <lineage>
        <taxon>Eukaryota</taxon>
        <taxon>Fungi</taxon>
        <taxon>Dikarya</taxon>
        <taxon>Ascomycota</taxon>
        <taxon>Pezizomycotina</taxon>
        <taxon>Dothideomycetes</taxon>
        <taxon>Dothideomycetes incertae sedis</taxon>
        <taxon>Botryosphaeriales</taxon>
        <taxon>Botryosphaeriaceae</taxon>
        <taxon>Botryosphaeria</taxon>
    </lineage>
</organism>
<dbReference type="SUPFAM" id="SSF50800">
    <property type="entry name" value="PK beta-barrel domain-like"/>
    <property type="match status" value="1"/>
</dbReference>
<dbReference type="InterPro" id="IPR005302">
    <property type="entry name" value="MoCF_Sase_C"/>
</dbReference>
<gene>
    <name evidence="3" type="ORF">GTA08_BOTSDO04759</name>
</gene>
<reference evidence="3" key="1">
    <citation type="submission" date="2020-04" db="EMBL/GenBank/DDBJ databases">
        <title>Genome Assembly and Annotation of Botryosphaeria dothidea sdau 11-99, a Latent Pathogen of Apple Fruit Ring Rot in China.</title>
        <authorList>
            <person name="Yu C."/>
            <person name="Diao Y."/>
            <person name="Lu Q."/>
            <person name="Zhao J."/>
            <person name="Cui S."/>
            <person name="Peng C."/>
            <person name="He B."/>
            <person name="Liu H."/>
        </authorList>
    </citation>
    <scope>NUCLEOTIDE SEQUENCE [LARGE SCALE GENOMIC DNA]</scope>
    <source>
        <strain evidence="3">Sdau11-99</strain>
    </source>
</reference>
<dbReference type="GO" id="GO:0030151">
    <property type="term" value="F:molybdenum ion binding"/>
    <property type="evidence" value="ECO:0007669"/>
    <property type="project" value="InterPro"/>
</dbReference>
<dbReference type="InterPro" id="IPR005303">
    <property type="entry name" value="MOCOS_middle"/>
</dbReference>
<dbReference type="EMBL" id="WWBZ02000022">
    <property type="protein sequence ID" value="KAF4308092.1"/>
    <property type="molecule type" value="Genomic_DNA"/>
</dbReference>
<evidence type="ECO:0000259" key="2">
    <source>
        <dbReference type="PROSITE" id="PS51340"/>
    </source>
</evidence>
<accession>A0A8H4IXE2</accession>
<keyword evidence="1" id="KW-0472">Membrane</keyword>
<evidence type="ECO:0000313" key="3">
    <source>
        <dbReference type="EMBL" id="KAF4308092.1"/>
    </source>
</evidence>
<name>A0A8H4IXE2_9PEZI</name>
<keyword evidence="1" id="KW-0812">Transmembrane</keyword>
<feature type="domain" description="MOSC" evidence="2">
    <location>
        <begin position="243"/>
        <end position="439"/>
    </location>
</feature>
<dbReference type="SUPFAM" id="SSF141673">
    <property type="entry name" value="MOSC N-terminal domain-like"/>
    <property type="match status" value="1"/>
</dbReference>
<sequence length="453" mass="49179">MLKALMSIYGAMAFMLPLSLVLAVVIRTGNNFKTRRELKHLRKIGVSTSNMADQYDPQYDAPEGVEIDTPIRIKALYIHPIKSCGAIEVNRALLTKTGFMYDRCFAIATEGPKKGDEAGLEWRFISQRTKPQMSQIQTELWLPHADSNPHDPLVQAGGCVVLTIQDPDPPTCLDRLDTLLHTWSPSAPPQLSFIIPLQPTPAQIHALQIHPETFAIHARDASGLDLSPLPSVAAALPKLKRFLRLPPQQPLKLLRCTPADLTRTNKNLAPLAHIGSPAVHGYTDQQPVNINSLSSVHAVSALLPGENQPLDALRFRANVWITGAPAYAEEAWKRCAIAAPKEGKKRVSATLSVVCRTARCTMPNVNLATGTFDAEAPAPGRTKGRPQPSATLVQHRTVESGNGAALGYLGMHCVPEDGSLRGAEPDGLCVEVGDEVEVLERGVHLFGSTGEEY</sequence>
<dbReference type="GO" id="GO:0030170">
    <property type="term" value="F:pyridoxal phosphate binding"/>
    <property type="evidence" value="ECO:0007669"/>
    <property type="project" value="InterPro"/>
</dbReference>
<dbReference type="Proteomes" id="UP000572817">
    <property type="component" value="Unassembled WGS sequence"/>
</dbReference>
<dbReference type="OrthoDB" id="17255at2759"/>
<evidence type="ECO:0000313" key="4">
    <source>
        <dbReference type="Proteomes" id="UP000572817"/>
    </source>
</evidence>
<dbReference type="AlphaFoldDB" id="A0A8H4IXE2"/>
<feature type="transmembrane region" description="Helical" evidence="1">
    <location>
        <begin position="6"/>
        <end position="26"/>
    </location>
</feature>